<dbReference type="PROSITE" id="PS50222">
    <property type="entry name" value="EF_HAND_2"/>
    <property type="match status" value="1"/>
</dbReference>
<dbReference type="Proteomes" id="UP000785679">
    <property type="component" value="Unassembled WGS sequence"/>
</dbReference>
<dbReference type="EMBL" id="RRYP01000467">
    <property type="protein sequence ID" value="TNV87380.1"/>
    <property type="molecule type" value="Genomic_DNA"/>
</dbReference>
<accession>A0A8J8TA75</accession>
<gene>
    <name evidence="2" type="ORF">FGO68_gene4631</name>
</gene>
<dbReference type="GO" id="GO:0005509">
    <property type="term" value="F:calcium ion binding"/>
    <property type="evidence" value="ECO:0007669"/>
    <property type="project" value="InterPro"/>
</dbReference>
<comment type="caution">
    <text evidence="2">The sequence shown here is derived from an EMBL/GenBank/DDBJ whole genome shotgun (WGS) entry which is preliminary data.</text>
</comment>
<reference evidence="2" key="1">
    <citation type="submission" date="2019-06" db="EMBL/GenBank/DDBJ databases">
        <authorList>
            <person name="Zheng W."/>
        </authorList>
    </citation>
    <scope>NUCLEOTIDE SEQUENCE</scope>
    <source>
        <strain evidence="2">QDHG01</strain>
    </source>
</reference>
<protein>
    <recommendedName>
        <fullName evidence="1">EF-hand domain-containing protein</fullName>
    </recommendedName>
</protein>
<evidence type="ECO:0000259" key="1">
    <source>
        <dbReference type="PROSITE" id="PS50222"/>
    </source>
</evidence>
<dbReference type="OrthoDB" id="191686at2759"/>
<dbReference type="Gene3D" id="1.10.238.10">
    <property type="entry name" value="EF-hand"/>
    <property type="match status" value="1"/>
</dbReference>
<dbReference type="InterPro" id="IPR011992">
    <property type="entry name" value="EF-hand-dom_pair"/>
</dbReference>
<organism evidence="2 3">
    <name type="scientific">Halteria grandinella</name>
    <dbReference type="NCBI Taxonomy" id="5974"/>
    <lineage>
        <taxon>Eukaryota</taxon>
        <taxon>Sar</taxon>
        <taxon>Alveolata</taxon>
        <taxon>Ciliophora</taxon>
        <taxon>Intramacronucleata</taxon>
        <taxon>Spirotrichea</taxon>
        <taxon>Stichotrichia</taxon>
        <taxon>Sporadotrichida</taxon>
        <taxon>Halteriidae</taxon>
        <taxon>Halteria</taxon>
    </lineage>
</organism>
<evidence type="ECO:0000313" key="2">
    <source>
        <dbReference type="EMBL" id="TNV87380.1"/>
    </source>
</evidence>
<dbReference type="SUPFAM" id="SSF47473">
    <property type="entry name" value="EF-hand"/>
    <property type="match status" value="1"/>
</dbReference>
<feature type="domain" description="EF-hand" evidence="1">
    <location>
        <begin position="36"/>
        <end position="71"/>
    </location>
</feature>
<dbReference type="InterPro" id="IPR002048">
    <property type="entry name" value="EF_hand_dom"/>
</dbReference>
<evidence type="ECO:0000313" key="3">
    <source>
        <dbReference type="Proteomes" id="UP000785679"/>
    </source>
</evidence>
<dbReference type="AlphaFoldDB" id="A0A8J8TA75"/>
<sequence length="92" mass="10433">MAAAQSSELQSHAEGNGESIERSAFIETLSILYFGTRDEKQMLIFNMLDTSKKGRISKKNLKIILHHCLIWHHQTLPIILVQIGKILLVPHT</sequence>
<name>A0A8J8TA75_HALGN</name>
<proteinExistence type="predicted"/>
<keyword evidence="3" id="KW-1185">Reference proteome</keyword>